<feature type="region of interest" description="Disordered" evidence="1">
    <location>
        <begin position="1"/>
        <end position="21"/>
    </location>
</feature>
<evidence type="ECO:0000313" key="2">
    <source>
        <dbReference type="EMBL" id="KAG8564991.1"/>
    </source>
</evidence>
<evidence type="ECO:0000256" key="1">
    <source>
        <dbReference type="SAM" id="MobiDB-lite"/>
    </source>
</evidence>
<comment type="caution">
    <text evidence="2">The sequence shown here is derived from an EMBL/GenBank/DDBJ whole genome shotgun (WGS) entry which is preliminary data.</text>
</comment>
<feature type="compositionally biased region" description="Polar residues" evidence="1">
    <location>
        <begin position="1"/>
        <end position="15"/>
    </location>
</feature>
<sequence length="166" mass="19313">MPQNQNLILNSNTTRTEPKPNPHIQELSWRAMEDAYTLLLDLFSHLDLVTSDLQSSTKTLMEQPCLDQKIDHPWQKETFQKTLTLQKALSFHEDHELKDSSIRSREKMVQKWFSIALHLPTDCLPRTMAQCHLLCRWHNASSYFGAWHNYLGGSDAHLNYMDSTGM</sequence>
<proteinExistence type="predicted"/>
<protein>
    <submittedName>
        <fullName evidence="2">Uncharacterized protein</fullName>
    </submittedName>
</protein>
<gene>
    <name evidence="2" type="ORF">GDO81_012657</name>
</gene>
<dbReference type="Proteomes" id="UP000824782">
    <property type="component" value="Unassembled WGS sequence"/>
</dbReference>
<evidence type="ECO:0000313" key="3">
    <source>
        <dbReference type="Proteomes" id="UP000824782"/>
    </source>
</evidence>
<organism evidence="2 3">
    <name type="scientific">Engystomops pustulosus</name>
    <name type="common">Tungara frog</name>
    <name type="synonym">Physalaemus pustulosus</name>
    <dbReference type="NCBI Taxonomy" id="76066"/>
    <lineage>
        <taxon>Eukaryota</taxon>
        <taxon>Metazoa</taxon>
        <taxon>Chordata</taxon>
        <taxon>Craniata</taxon>
        <taxon>Vertebrata</taxon>
        <taxon>Euteleostomi</taxon>
        <taxon>Amphibia</taxon>
        <taxon>Batrachia</taxon>
        <taxon>Anura</taxon>
        <taxon>Neobatrachia</taxon>
        <taxon>Hyloidea</taxon>
        <taxon>Leptodactylidae</taxon>
        <taxon>Leiuperinae</taxon>
        <taxon>Engystomops</taxon>
    </lineage>
</organism>
<dbReference type="EMBL" id="WNYA01000006">
    <property type="protein sequence ID" value="KAG8564991.1"/>
    <property type="molecule type" value="Genomic_DNA"/>
</dbReference>
<accession>A0AAV7ATW0</accession>
<keyword evidence="3" id="KW-1185">Reference proteome</keyword>
<reference evidence="2" key="1">
    <citation type="thesis" date="2020" institute="ProQuest LLC" country="789 East Eisenhower Parkway, Ann Arbor, MI, USA">
        <title>Comparative Genomics and Chromosome Evolution.</title>
        <authorList>
            <person name="Mudd A.B."/>
        </authorList>
    </citation>
    <scope>NUCLEOTIDE SEQUENCE</scope>
    <source>
        <strain evidence="2">237g6f4</strain>
        <tissue evidence="2">Blood</tissue>
    </source>
</reference>
<dbReference type="AlphaFoldDB" id="A0AAV7ATW0"/>
<name>A0AAV7ATW0_ENGPU</name>